<name>A0AC35TP35_9BILA</name>
<accession>A0AC35TP35</accession>
<dbReference type="WBParaSite" id="RSKR_0000263900.1">
    <property type="protein sequence ID" value="RSKR_0000263900.1"/>
    <property type="gene ID" value="RSKR_0000263900"/>
</dbReference>
<reference evidence="2" key="1">
    <citation type="submission" date="2016-11" db="UniProtKB">
        <authorList>
            <consortium name="WormBaseParasite"/>
        </authorList>
    </citation>
    <scope>IDENTIFICATION</scope>
    <source>
        <strain evidence="2">KR3021</strain>
    </source>
</reference>
<evidence type="ECO:0000313" key="1">
    <source>
        <dbReference type="Proteomes" id="UP000095286"/>
    </source>
</evidence>
<sequence>MISFAKTSFAIVFLGTCIAAKDITIMMRENITTSCPNMNSEVVDADSIKFKFNPIPDPSTSNKDSVTFIAEDGKQSNLRFPGCYKVDLSFKVKKPIVNPYIEAFFTMGTNLPCRQYNNNQFSEITNICTNITQSNWCPESQHNGLRGMLQDKNTCKFCNLCGSLDSEEEKIKKYVNSNDAECETGKNFQKLSFKMCTPTQKELREGDSESKLSEYWSYLKQGVLTAVVHVIDRTEMESNKMRQCQKMCHTTNEDNVVNESYGTKLFKKLTQLCTPKDKHVACAYHTMKFDVAMSE</sequence>
<proteinExistence type="predicted"/>
<organism evidence="1 2">
    <name type="scientific">Rhabditophanes sp. KR3021</name>
    <dbReference type="NCBI Taxonomy" id="114890"/>
    <lineage>
        <taxon>Eukaryota</taxon>
        <taxon>Metazoa</taxon>
        <taxon>Ecdysozoa</taxon>
        <taxon>Nematoda</taxon>
        <taxon>Chromadorea</taxon>
        <taxon>Rhabditida</taxon>
        <taxon>Tylenchina</taxon>
        <taxon>Panagrolaimomorpha</taxon>
        <taxon>Strongyloidoidea</taxon>
        <taxon>Alloionematidae</taxon>
        <taxon>Rhabditophanes</taxon>
    </lineage>
</organism>
<protein>
    <submittedName>
        <fullName evidence="2">Secreted protein</fullName>
    </submittedName>
</protein>
<dbReference type="Proteomes" id="UP000095286">
    <property type="component" value="Unplaced"/>
</dbReference>
<evidence type="ECO:0000313" key="2">
    <source>
        <dbReference type="WBParaSite" id="RSKR_0000263900.1"/>
    </source>
</evidence>